<sequence length="297" mass="33853">MAKIDLAKIGSLIILYEGLDKTTGAYLRRWLKKAGVLLNDKQLCELELGILIGSSVRRSPFVWDMFQKLITVMEWQEECQMKEEVMEEEDDDLSSVGMSAVWDSTEDERGDDEDVDFVRSASSASGHVNDPIVVDEHVLYNLKGRTGSIRLDCAWPKHITNLGHSCESSFTMPDTSNITNLADLDRTLLLYRHLPKRAHWLLKEYAGLHTNAEYAKWHGEAKMMLEDREHWQADLRPLLEADTIERAIYNWGKIRTLMAEAKARGGIESDDEDSEDAGSQQAHEVQRILLRYQALCA</sequence>
<evidence type="ECO:0000313" key="1">
    <source>
        <dbReference type="EMBL" id="KDQ48924.1"/>
    </source>
</evidence>
<name>A0A067P2G9_9AGAM</name>
<dbReference type="EMBL" id="KL197932">
    <property type="protein sequence ID" value="KDQ48924.1"/>
    <property type="molecule type" value="Genomic_DNA"/>
</dbReference>
<keyword evidence="2" id="KW-1185">Reference proteome</keyword>
<accession>A0A067P2G9</accession>
<protein>
    <submittedName>
        <fullName evidence="1">Uncharacterized protein</fullName>
    </submittedName>
</protein>
<proteinExistence type="predicted"/>
<dbReference type="InParanoid" id="A0A067P2G9"/>
<reference evidence="2" key="1">
    <citation type="journal article" date="2014" name="Proc. Natl. Acad. Sci. U.S.A.">
        <title>Extensive sampling of basidiomycete genomes demonstrates inadequacy of the white-rot/brown-rot paradigm for wood decay fungi.</title>
        <authorList>
            <person name="Riley R."/>
            <person name="Salamov A.A."/>
            <person name="Brown D.W."/>
            <person name="Nagy L.G."/>
            <person name="Floudas D."/>
            <person name="Held B.W."/>
            <person name="Levasseur A."/>
            <person name="Lombard V."/>
            <person name="Morin E."/>
            <person name="Otillar R."/>
            <person name="Lindquist E.A."/>
            <person name="Sun H."/>
            <person name="LaButti K.M."/>
            <person name="Schmutz J."/>
            <person name="Jabbour D."/>
            <person name="Luo H."/>
            <person name="Baker S.E."/>
            <person name="Pisabarro A.G."/>
            <person name="Walton J.D."/>
            <person name="Blanchette R.A."/>
            <person name="Henrissat B."/>
            <person name="Martin F."/>
            <person name="Cullen D."/>
            <person name="Hibbett D.S."/>
            <person name="Grigoriev I.V."/>
        </authorList>
    </citation>
    <scope>NUCLEOTIDE SEQUENCE [LARGE SCALE GENOMIC DNA]</scope>
    <source>
        <strain evidence="2">MUCL 33604</strain>
    </source>
</reference>
<organism evidence="1 2">
    <name type="scientific">Jaapia argillacea MUCL 33604</name>
    <dbReference type="NCBI Taxonomy" id="933084"/>
    <lineage>
        <taxon>Eukaryota</taxon>
        <taxon>Fungi</taxon>
        <taxon>Dikarya</taxon>
        <taxon>Basidiomycota</taxon>
        <taxon>Agaricomycotina</taxon>
        <taxon>Agaricomycetes</taxon>
        <taxon>Agaricomycetidae</taxon>
        <taxon>Jaapiales</taxon>
        <taxon>Jaapiaceae</taxon>
        <taxon>Jaapia</taxon>
    </lineage>
</organism>
<dbReference type="AlphaFoldDB" id="A0A067P2G9"/>
<gene>
    <name evidence="1" type="ORF">JAAARDRAFT_51944</name>
</gene>
<dbReference type="HOGENOM" id="CLU_937088_0_0_1"/>
<evidence type="ECO:0000313" key="2">
    <source>
        <dbReference type="Proteomes" id="UP000027265"/>
    </source>
</evidence>
<dbReference type="Proteomes" id="UP000027265">
    <property type="component" value="Unassembled WGS sequence"/>
</dbReference>